<dbReference type="InterPro" id="IPR004211">
    <property type="entry name" value="Endonuclease_7"/>
</dbReference>
<evidence type="ECO:0000313" key="2">
    <source>
        <dbReference type="Proteomes" id="UP001165041"/>
    </source>
</evidence>
<dbReference type="InterPro" id="IPR044925">
    <property type="entry name" value="His-Me_finger_sf"/>
</dbReference>
<proteinExistence type="predicted"/>
<reference evidence="1" key="1">
    <citation type="submission" date="2023-02" db="EMBL/GenBank/DDBJ databases">
        <title>Kitasatospora phosalacinea NBRC 14627.</title>
        <authorList>
            <person name="Ichikawa N."/>
            <person name="Sato H."/>
            <person name="Tonouchi N."/>
        </authorList>
    </citation>
    <scope>NUCLEOTIDE SEQUENCE</scope>
    <source>
        <strain evidence="1">NBRC 14627</strain>
    </source>
</reference>
<evidence type="ECO:0000313" key="1">
    <source>
        <dbReference type="EMBL" id="GLW73652.1"/>
    </source>
</evidence>
<dbReference type="AlphaFoldDB" id="A0A9W6V5X1"/>
<dbReference type="Pfam" id="PF02945">
    <property type="entry name" value="Endonuclease_7"/>
    <property type="match status" value="1"/>
</dbReference>
<dbReference type="InterPro" id="IPR038563">
    <property type="entry name" value="Endonuclease_7_sf"/>
</dbReference>
<dbReference type="RefSeq" id="WP_285739290.1">
    <property type="nucleotide sequence ID" value="NZ_BSSA01000027.1"/>
</dbReference>
<protein>
    <recommendedName>
        <fullName evidence="3">Recombination endonuclease VII</fullName>
    </recommendedName>
</protein>
<dbReference type="Proteomes" id="UP001165041">
    <property type="component" value="Unassembled WGS sequence"/>
</dbReference>
<name>A0A9W6V5X1_9ACTN</name>
<accession>A0A9W6V5X1</accession>
<sequence length="413" mass="44987">MLIPLAAARTRAASVLTAPVLRFAADGLHSDVLKDTGHMYLGATALPGVKRSGIWHVDQDLLDAALQELAAVAAAPGRLVPLKLPWTDLNRDSRFNDDWRLAVQGELVDRAARAHRRPPAARLIDTGLAPAAQRRAVKELDRLLWGEREPDGRGPLVVAGVVVMEVVRRRAGAWSIPARWAEVLDGWRAEHVALLARAQRCAGCGAVEDRSPRTMAARARQNLDWRSSGAEGWITQCPACAEGGHLLYGGSMRGVRYTSERRRATRADSYLCAVCGLRQAAVWDHCHEMGHDFVRGPACASCNQAERSQHGIWRTFWNHGPAVRHLLECNGCRTTGSLPPRHLAALAAARLSATARHDRCPTEPSTVLEQLPGGDFLAHLHCAAHPGREARWEETLDAATALGWVADLAAEHS</sequence>
<dbReference type="SUPFAM" id="SSF54060">
    <property type="entry name" value="His-Me finger endonucleases"/>
    <property type="match status" value="1"/>
</dbReference>
<comment type="caution">
    <text evidence="1">The sequence shown here is derived from an EMBL/GenBank/DDBJ whole genome shotgun (WGS) entry which is preliminary data.</text>
</comment>
<organism evidence="1 2">
    <name type="scientific">Kitasatospora phosalacinea</name>
    <dbReference type="NCBI Taxonomy" id="2065"/>
    <lineage>
        <taxon>Bacteria</taxon>
        <taxon>Bacillati</taxon>
        <taxon>Actinomycetota</taxon>
        <taxon>Actinomycetes</taxon>
        <taxon>Kitasatosporales</taxon>
        <taxon>Streptomycetaceae</taxon>
        <taxon>Kitasatospora</taxon>
    </lineage>
</organism>
<evidence type="ECO:0008006" key="3">
    <source>
        <dbReference type="Google" id="ProtNLM"/>
    </source>
</evidence>
<dbReference type="EMBL" id="BSSA01000027">
    <property type="protein sequence ID" value="GLW73652.1"/>
    <property type="molecule type" value="Genomic_DNA"/>
</dbReference>
<gene>
    <name evidence="1" type="ORF">Kpho02_59510</name>
</gene>
<dbReference type="Gene3D" id="3.40.1800.10">
    <property type="entry name" value="His-Me finger endonucleases"/>
    <property type="match status" value="1"/>
</dbReference>